<gene>
    <name evidence="1" type="ORF">BDV33DRAFT_203805</name>
</gene>
<dbReference type="EMBL" id="ML733432">
    <property type="protein sequence ID" value="KAB8220085.1"/>
    <property type="molecule type" value="Genomic_DNA"/>
</dbReference>
<evidence type="ECO:0000313" key="1">
    <source>
        <dbReference type="EMBL" id="KAB8220085.1"/>
    </source>
</evidence>
<accession>A0A5N6ESR6</accession>
<reference evidence="1 2" key="1">
    <citation type="submission" date="2019-04" db="EMBL/GenBank/DDBJ databases">
        <title>Fungal friends and foes A comparative genomics study of 23 Aspergillus species from section Flavi.</title>
        <authorList>
            <consortium name="DOE Joint Genome Institute"/>
            <person name="Kjaerbolling I."/>
            <person name="Vesth T.C."/>
            <person name="Frisvad J.C."/>
            <person name="Nybo J.L."/>
            <person name="Theobald S."/>
            <person name="Kildgaard S."/>
            <person name="Petersen T.I."/>
            <person name="Kuo A."/>
            <person name="Sato A."/>
            <person name="Lyhne E.K."/>
            <person name="Kogle M.E."/>
            <person name="Wiebenga A."/>
            <person name="Kun R.S."/>
            <person name="Lubbers R.J."/>
            <person name="Makela M.R."/>
            <person name="Barry K."/>
            <person name="Chovatia M."/>
            <person name="Clum A."/>
            <person name="Daum C."/>
            <person name="Haridas S."/>
            <person name="He G."/>
            <person name="LaButti K."/>
            <person name="Lipzen A."/>
            <person name="Mondo S."/>
            <person name="Pangilinan J."/>
            <person name="Riley R."/>
            <person name="Salamov A."/>
            <person name="Simmons B.A."/>
            <person name="Magnuson J.K."/>
            <person name="Henrissat B."/>
            <person name="Mortensen U.H."/>
            <person name="Larsen T.O."/>
            <person name="De vries R.P."/>
            <person name="Grigoriev I.V."/>
            <person name="Machida M."/>
            <person name="Baker S.E."/>
            <person name="Andersen M.R."/>
        </authorList>
    </citation>
    <scope>NUCLEOTIDE SEQUENCE [LARGE SCALE GENOMIC DNA]</scope>
    <source>
        <strain evidence="1 2">CBS 126849</strain>
    </source>
</reference>
<dbReference type="AlphaFoldDB" id="A0A5N6ESR6"/>
<evidence type="ECO:0000313" key="2">
    <source>
        <dbReference type="Proteomes" id="UP000326799"/>
    </source>
</evidence>
<organism evidence="1 2">
    <name type="scientific">Aspergillus novoparasiticus</name>
    <dbReference type="NCBI Taxonomy" id="986946"/>
    <lineage>
        <taxon>Eukaryota</taxon>
        <taxon>Fungi</taxon>
        <taxon>Dikarya</taxon>
        <taxon>Ascomycota</taxon>
        <taxon>Pezizomycotina</taxon>
        <taxon>Eurotiomycetes</taxon>
        <taxon>Eurotiomycetidae</taxon>
        <taxon>Eurotiales</taxon>
        <taxon>Aspergillaceae</taxon>
        <taxon>Aspergillus</taxon>
        <taxon>Aspergillus subgen. Circumdati</taxon>
    </lineage>
</organism>
<name>A0A5N6ESR6_9EURO</name>
<dbReference type="Proteomes" id="UP000326799">
    <property type="component" value="Unassembled WGS sequence"/>
</dbReference>
<keyword evidence="2" id="KW-1185">Reference proteome</keyword>
<sequence>MTSDEISRLLSTSRSANRAYTQLSKMDTRELAEDISSHLDGFDIPNLSWGETAHIYHLGHGPFSPSRRVGVVEIVVSEYKIKCSGNYGRSSSGDTLCVNREESTARVLALARHTKSLILRLCLNIETQFAPALFDAIEEMITYYDENADNTDIWNQLLCDLNAKNDGYGEYLRRQMSDRKHAVIGEMPT</sequence>
<protein>
    <submittedName>
        <fullName evidence="1">Uncharacterized protein</fullName>
    </submittedName>
</protein>
<proteinExistence type="predicted"/>